<reference evidence="19 20" key="1">
    <citation type="submission" date="2016-02" db="EMBL/GenBank/DDBJ databases">
        <title>Biosynthesis of antibiotic leucinostatins and their inhibition on Phytophthora in bio-control Purpureocillium lilacinum.</title>
        <authorList>
            <person name="Wang G."/>
            <person name="Liu Z."/>
            <person name="Lin R."/>
            <person name="Li E."/>
            <person name="Mao Z."/>
            <person name="Ling J."/>
            <person name="Yin W."/>
            <person name="Xie B."/>
        </authorList>
    </citation>
    <scope>NUCLEOTIDE SEQUENCE [LARGE SCALE GENOMIC DNA]</scope>
    <source>
        <strain evidence="19">PLFJ-1</strain>
    </source>
</reference>
<evidence type="ECO:0000256" key="2">
    <source>
        <dbReference type="ARBA" id="ARBA00004173"/>
    </source>
</evidence>
<keyword evidence="6" id="KW-0812">Transmembrane</keyword>
<evidence type="ECO:0000256" key="4">
    <source>
        <dbReference type="ARBA" id="ARBA00007920"/>
    </source>
</evidence>
<dbReference type="SUPFAM" id="SSF48371">
    <property type="entry name" value="ARM repeat"/>
    <property type="match status" value="2"/>
</dbReference>
<dbReference type="InterPro" id="IPR016024">
    <property type="entry name" value="ARM-type_fold"/>
</dbReference>
<dbReference type="InterPro" id="IPR007751">
    <property type="entry name" value="DUF676_lipase-like"/>
</dbReference>
<keyword evidence="10" id="KW-0496">Mitochondrion</keyword>
<dbReference type="Pfam" id="PF23238">
    <property type="entry name" value="DUF7068"/>
    <property type="match status" value="1"/>
</dbReference>
<keyword evidence="13" id="KW-1208">Phospholipid metabolism</keyword>
<dbReference type="PANTHER" id="PTHR48182">
    <property type="entry name" value="PROTEIN SERAC1"/>
    <property type="match status" value="1"/>
</dbReference>
<evidence type="ECO:0000256" key="11">
    <source>
        <dbReference type="ARBA" id="ARBA00023136"/>
    </source>
</evidence>
<keyword evidence="8" id="KW-1133">Transmembrane helix</keyword>
<accession>A0A179HHV9</accession>
<comment type="similarity">
    <text evidence="4">Belongs to the putative lipase ROG1 family.</text>
</comment>
<dbReference type="SMART" id="SM00567">
    <property type="entry name" value="EZ_HEAT"/>
    <property type="match status" value="8"/>
</dbReference>
<evidence type="ECO:0000256" key="14">
    <source>
        <dbReference type="ARBA" id="ARBA00038024"/>
    </source>
</evidence>
<dbReference type="GO" id="GO:0016020">
    <property type="term" value="C:membrane"/>
    <property type="evidence" value="ECO:0007669"/>
    <property type="project" value="UniProtKB-SubCell"/>
</dbReference>
<dbReference type="Gene3D" id="3.40.50.1820">
    <property type="entry name" value="alpha/beta hydrolase"/>
    <property type="match status" value="1"/>
</dbReference>
<dbReference type="InterPro" id="IPR052374">
    <property type="entry name" value="SERAC1"/>
</dbReference>
<dbReference type="Pfam" id="PF05057">
    <property type="entry name" value="DUF676"/>
    <property type="match status" value="1"/>
</dbReference>
<dbReference type="Gene3D" id="1.25.10.10">
    <property type="entry name" value="Leucine-rich Repeat Variant"/>
    <property type="match status" value="4"/>
</dbReference>
<evidence type="ECO:0000256" key="15">
    <source>
        <dbReference type="ARBA" id="ARBA00040991"/>
    </source>
</evidence>
<evidence type="ECO:0000256" key="3">
    <source>
        <dbReference type="ARBA" id="ARBA00004240"/>
    </source>
</evidence>
<dbReference type="SUPFAM" id="SSF53474">
    <property type="entry name" value="alpha/beta-Hydrolases"/>
    <property type="match status" value="1"/>
</dbReference>
<dbReference type="PANTHER" id="PTHR48182:SF2">
    <property type="entry name" value="PROTEIN SERAC1"/>
    <property type="match status" value="1"/>
</dbReference>
<evidence type="ECO:0000313" key="20">
    <source>
        <dbReference type="Proteomes" id="UP000078340"/>
    </source>
</evidence>
<evidence type="ECO:0000256" key="5">
    <source>
        <dbReference type="ARBA" id="ARBA00022516"/>
    </source>
</evidence>
<dbReference type="InterPro" id="IPR004155">
    <property type="entry name" value="PBS_lyase_HEAT"/>
</dbReference>
<proteinExistence type="inferred from homology"/>
<evidence type="ECO:0000256" key="8">
    <source>
        <dbReference type="ARBA" id="ARBA00022989"/>
    </source>
</evidence>
<dbReference type="InterPro" id="IPR027417">
    <property type="entry name" value="P-loop_NTPase"/>
</dbReference>
<dbReference type="GO" id="GO:0005739">
    <property type="term" value="C:mitochondrion"/>
    <property type="evidence" value="ECO:0007669"/>
    <property type="project" value="UniProtKB-SubCell"/>
</dbReference>
<evidence type="ECO:0000256" key="10">
    <source>
        <dbReference type="ARBA" id="ARBA00023128"/>
    </source>
</evidence>
<dbReference type="InterPro" id="IPR055496">
    <property type="entry name" value="DUF7068"/>
</dbReference>
<comment type="similarity">
    <text evidence="14">Belongs to the SERAC1 family.</text>
</comment>
<evidence type="ECO:0000256" key="13">
    <source>
        <dbReference type="ARBA" id="ARBA00023264"/>
    </source>
</evidence>
<keyword evidence="9" id="KW-0443">Lipid metabolism</keyword>
<comment type="subcellular location">
    <subcellularLocation>
        <location evidence="3">Endoplasmic reticulum</location>
    </subcellularLocation>
    <subcellularLocation>
        <location evidence="1">Membrane</location>
        <topology evidence="1">Single-pass membrane protein</topology>
    </subcellularLocation>
    <subcellularLocation>
        <location evidence="2">Mitochondrion</location>
    </subcellularLocation>
</comment>
<evidence type="ECO:0000259" key="17">
    <source>
        <dbReference type="Pfam" id="PF05057"/>
    </source>
</evidence>
<dbReference type="Pfam" id="PF13646">
    <property type="entry name" value="HEAT_2"/>
    <property type="match status" value="4"/>
</dbReference>
<keyword evidence="12" id="KW-0594">Phospholipid biosynthesis</keyword>
<name>A0A179HHV9_PURLI</name>
<keyword evidence="7" id="KW-0256">Endoplasmic reticulum</keyword>
<evidence type="ECO:0000256" key="9">
    <source>
        <dbReference type="ARBA" id="ARBA00023098"/>
    </source>
</evidence>
<dbReference type="OMA" id="EWTVRIR"/>
<evidence type="ECO:0000256" key="7">
    <source>
        <dbReference type="ARBA" id="ARBA00022824"/>
    </source>
</evidence>
<evidence type="ECO:0000313" key="19">
    <source>
        <dbReference type="EMBL" id="OAQ89063.1"/>
    </source>
</evidence>
<gene>
    <name evidence="19" type="ORF">VFPFJ_07528</name>
</gene>
<dbReference type="GO" id="GO:0005783">
    <property type="term" value="C:endoplasmic reticulum"/>
    <property type="evidence" value="ECO:0007669"/>
    <property type="project" value="UniProtKB-SubCell"/>
</dbReference>
<evidence type="ECO:0000256" key="6">
    <source>
        <dbReference type="ARBA" id="ARBA00022692"/>
    </source>
</evidence>
<keyword evidence="11" id="KW-0472">Membrane</keyword>
<feature type="domain" description="DUF7068" evidence="18">
    <location>
        <begin position="345"/>
        <end position="387"/>
    </location>
</feature>
<evidence type="ECO:0000259" key="18">
    <source>
        <dbReference type="Pfam" id="PF23238"/>
    </source>
</evidence>
<keyword evidence="5" id="KW-0444">Lipid biosynthesis</keyword>
<feature type="domain" description="DUF676" evidence="17">
    <location>
        <begin position="24"/>
        <end position="71"/>
    </location>
</feature>
<dbReference type="EMBL" id="LSBI01000006">
    <property type="protein sequence ID" value="OAQ89063.1"/>
    <property type="molecule type" value="Genomic_DNA"/>
</dbReference>
<evidence type="ECO:0000256" key="1">
    <source>
        <dbReference type="ARBA" id="ARBA00004167"/>
    </source>
</evidence>
<evidence type="ECO:0000256" key="16">
    <source>
        <dbReference type="ARBA" id="ARBA00041701"/>
    </source>
</evidence>
<dbReference type="InterPro" id="IPR011989">
    <property type="entry name" value="ARM-like"/>
</dbReference>
<evidence type="ECO:0000256" key="12">
    <source>
        <dbReference type="ARBA" id="ARBA00023209"/>
    </source>
</evidence>
<organism evidence="19 20">
    <name type="scientific">Purpureocillium lilacinum</name>
    <name type="common">Paecilomyces lilacinus</name>
    <dbReference type="NCBI Taxonomy" id="33203"/>
    <lineage>
        <taxon>Eukaryota</taxon>
        <taxon>Fungi</taxon>
        <taxon>Dikarya</taxon>
        <taxon>Ascomycota</taxon>
        <taxon>Pezizomycotina</taxon>
        <taxon>Sordariomycetes</taxon>
        <taxon>Hypocreomycetidae</taxon>
        <taxon>Hypocreales</taxon>
        <taxon>Ophiocordycipitaceae</taxon>
        <taxon>Purpureocillium</taxon>
    </lineage>
</organism>
<dbReference type="GO" id="GO:0008654">
    <property type="term" value="P:phospholipid biosynthetic process"/>
    <property type="evidence" value="ECO:0007669"/>
    <property type="project" value="UniProtKB-KW"/>
</dbReference>
<protein>
    <recommendedName>
        <fullName evidence="15">Protein SERAC1</fullName>
    </recommendedName>
    <alternativeName>
        <fullName evidence="16">Serine active site-containing protein 1</fullName>
    </alternativeName>
</protein>
<dbReference type="InterPro" id="IPR029058">
    <property type="entry name" value="AB_hydrolase_fold"/>
</dbReference>
<sequence length="1288" mass="142151">MDSAPIQSTRGLMPRQQNRLHLPIIFIGHSLGGVIIKHALCGQDAEETVDDTSGIIFLGTPHLGSSASVAGAILAFATRLLGSDTTLLLSLKSHDAQLSNLAARFRSVVVQNERRGQETRIISFYETKPTYLLGWLSLGRVVARDSAVVHADEEHDIDSDHSGLNKCAGRGDELYQKLKKAVDDLRVPSLLEQADKLICDKHYTESKLRIERLSGDQLPMDQCYINLAMVEKFGPDADRSDQRDANLSPFTLLSRQKAETPSNADSSKTLFLLDGLDELSQDLTGHGSIPNFLAELLQQRNVIITSRPNANHPALQDLDLELETIAFSPKQVNAYLDADPNMMPRANEVKSFLQHHRLIQGLVRIPIQLDALCYAWEDLKRTTLPNTMTRIYQAIEQKLWKKDAVRLNKISEGDAQIARPAEIKLRVKTEIALLECFAFNGLHSDVIDFTPDHRDKLVEMSQLSDLPLDETLARLSFLRTSDPSTRLEDRNYHFLHLTFQEFFAARYFVKQWKDGKPLAHYSEATVAALAPLLKDEDDNVRLRAAEVLEKQSKLPETALSALGALLEDEEWTVRIRAAEILEKQSNLPEATLSARGALLKDEDEDICLRAPALLEKQSNLPEATLAAPEALAALEALTPPRMNMKVIARSHATETFLWRLWLLLAVLFAVEMLKSMEYTVPHLVPEVEALLALSALVALVALAELEALAKLEALTAPRKNMDVIAAETLLRQSKLPLAALLALVAMLKSRMYTFLYSGVPDFVPEILESQSKLPEAALSALVALLKDEEEIVRFRGAKVLKKRSKLPEATLAMLETLLKDEDKDVRLRAIEILETQSRLSEATLSALGALLKDEDEDVRLRAVEVLQRQTKLPEATLATLETLLKDEDKGARLLATEILEKQSNLPEAMRSALRALLKDEDEDVRLRAAEVLKMQSKLPEATVSALGSLLKDEVEDVRLRAAEILEKQTKLPETALSALGALLEDEEWTVRIRAAEGSGKQSKLPDAATGTLATLLALLTLLNDEEWTVRLRAIGALGAPSKLLEASALGALLKGEDEEIRFCAAMDLPEATLSALVALVTDEEWNIYLRAAEIFEMRSKLPGATLSALGAALLKDEERVVRLSAVGALGRQSRLPEATVSALVTLLKDEGERVRSRAAMALGKQSKLPEATVSALVALLKDEEWTVRSLADRALAGQSDLPEKFLKSIGSLLESENQGEITASAICIPEYARLLYQISTSQMDCEQFLSSITGPIESWTQSESTATGGMLTATRSGIVAMERLFAKR</sequence>
<dbReference type="Proteomes" id="UP000078340">
    <property type="component" value="Unassembled WGS sequence"/>
</dbReference>
<dbReference type="Gene3D" id="3.40.50.300">
    <property type="entry name" value="P-loop containing nucleotide triphosphate hydrolases"/>
    <property type="match status" value="1"/>
</dbReference>
<comment type="caution">
    <text evidence="19">The sequence shown here is derived from an EMBL/GenBank/DDBJ whole genome shotgun (WGS) entry which is preliminary data.</text>
</comment>